<evidence type="ECO:0000313" key="3">
    <source>
        <dbReference type="Proteomes" id="UP001281761"/>
    </source>
</evidence>
<dbReference type="Proteomes" id="UP001281761">
    <property type="component" value="Unassembled WGS sequence"/>
</dbReference>
<keyword evidence="3" id="KW-1185">Reference proteome</keyword>
<proteinExistence type="predicted"/>
<name>A0ABQ9XSV3_9EUKA</name>
<evidence type="ECO:0000313" key="2">
    <source>
        <dbReference type="EMBL" id="KAK2954161.1"/>
    </source>
</evidence>
<accession>A0ABQ9XSV3</accession>
<comment type="caution">
    <text evidence="2">The sequence shown here is derived from an EMBL/GenBank/DDBJ whole genome shotgun (WGS) entry which is preliminary data.</text>
</comment>
<reference evidence="2 3" key="1">
    <citation type="journal article" date="2022" name="bioRxiv">
        <title>Genomics of Preaxostyla Flagellates Illuminates Evolutionary Transitions and the Path Towards Mitochondrial Loss.</title>
        <authorList>
            <person name="Novak L.V.F."/>
            <person name="Treitli S.C."/>
            <person name="Pyrih J."/>
            <person name="Halakuc P."/>
            <person name="Pipaliya S.V."/>
            <person name="Vacek V."/>
            <person name="Brzon O."/>
            <person name="Soukal P."/>
            <person name="Eme L."/>
            <person name="Dacks J.B."/>
            <person name="Karnkowska A."/>
            <person name="Elias M."/>
            <person name="Hampl V."/>
        </authorList>
    </citation>
    <scope>NUCLEOTIDE SEQUENCE [LARGE SCALE GENOMIC DNA]</scope>
    <source>
        <strain evidence="2">NAU3</strain>
        <tissue evidence="2">Gut</tissue>
    </source>
</reference>
<feature type="compositionally biased region" description="Basic and acidic residues" evidence="1">
    <location>
        <begin position="176"/>
        <end position="191"/>
    </location>
</feature>
<dbReference type="EMBL" id="JARBJD010000081">
    <property type="protein sequence ID" value="KAK2954161.1"/>
    <property type="molecule type" value="Genomic_DNA"/>
</dbReference>
<evidence type="ECO:0000256" key="1">
    <source>
        <dbReference type="SAM" id="MobiDB-lite"/>
    </source>
</evidence>
<feature type="region of interest" description="Disordered" evidence="1">
    <location>
        <begin position="144"/>
        <end position="203"/>
    </location>
</feature>
<feature type="compositionally biased region" description="Polar residues" evidence="1">
    <location>
        <begin position="193"/>
        <end position="203"/>
    </location>
</feature>
<sequence>MRRKKKQRRRRRRHTRELNNGLAAVLFTAALLDESSTKNPGPPFACVGAFSDLVRLVMRGTPAVTATRTPSNSHKVTLKPHIVGFPLYQTDQRILMEQTGSADAVHNLLGVTDMREAGSDSEEAGEREKTKDYETRLKSLCTCHNEGSSRAPTTAEKHRLSPNELDSDAEQQIEVVKQKDGSVDSSLKLELEPSSTHLHLQTQ</sequence>
<protein>
    <submittedName>
        <fullName evidence="2">Uncharacterized protein</fullName>
    </submittedName>
</protein>
<organism evidence="2 3">
    <name type="scientific">Blattamonas nauphoetae</name>
    <dbReference type="NCBI Taxonomy" id="2049346"/>
    <lineage>
        <taxon>Eukaryota</taxon>
        <taxon>Metamonada</taxon>
        <taxon>Preaxostyla</taxon>
        <taxon>Oxymonadida</taxon>
        <taxon>Blattamonas</taxon>
    </lineage>
</organism>
<gene>
    <name evidence="2" type="ORF">BLNAU_10815</name>
</gene>